<evidence type="ECO:0000256" key="4">
    <source>
        <dbReference type="ARBA" id="ARBA00022729"/>
    </source>
</evidence>
<evidence type="ECO:0000256" key="7">
    <source>
        <dbReference type="PROSITE-ProRule" id="PRU00433"/>
    </source>
</evidence>
<dbReference type="InterPro" id="IPR036909">
    <property type="entry name" value="Cyt_c-like_dom_sf"/>
</dbReference>
<evidence type="ECO:0000313" key="10">
    <source>
        <dbReference type="EMBL" id="ABB37362.1"/>
    </source>
</evidence>
<dbReference type="HOGENOM" id="CLU_462898_0_0_7"/>
<dbReference type="PROSITE" id="PS51007">
    <property type="entry name" value="CYTC"/>
    <property type="match status" value="1"/>
</dbReference>
<gene>
    <name evidence="10" type="ordered locus">Dde_0561</name>
</gene>
<dbReference type="Gene3D" id="1.10.760.10">
    <property type="entry name" value="Cytochrome c-like domain"/>
    <property type="match status" value="1"/>
</dbReference>
<evidence type="ECO:0000256" key="3">
    <source>
        <dbReference type="ARBA" id="ARBA00022723"/>
    </source>
</evidence>
<dbReference type="PANTHER" id="PTHR35038:SF8">
    <property type="entry name" value="C-TYPE POLYHEME CYTOCHROME OMCC"/>
    <property type="match status" value="1"/>
</dbReference>
<name>Q315N4_OLEA2</name>
<keyword evidence="6 7" id="KW-0408">Iron</keyword>
<keyword evidence="2 7" id="KW-0349">Heme</keyword>
<dbReference type="InterPro" id="IPR038266">
    <property type="entry name" value="NapC/NirT_cytc_sf"/>
</dbReference>
<organism evidence="10 11">
    <name type="scientific">Oleidesulfovibrio alaskensis (strain ATCC BAA-1058 / DSM 17464 / G20)</name>
    <name type="common">Desulfovibrio alaskensis</name>
    <dbReference type="NCBI Taxonomy" id="207559"/>
    <lineage>
        <taxon>Bacteria</taxon>
        <taxon>Pseudomonadati</taxon>
        <taxon>Thermodesulfobacteriota</taxon>
        <taxon>Desulfovibrionia</taxon>
        <taxon>Desulfovibrionales</taxon>
        <taxon>Desulfovibrionaceae</taxon>
        <taxon>Oleidesulfovibrio</taxon>
    </lineage>
</organism>
<dbReference type="RefSeq" id="WP_011366677.1">
    <property type="nucleotide sequence ID" value="NC_007519.1"/>
</dbReference>
<dbReference type="AlphaFoldDB" id="Q315N4"/>
<keyword evidence="1" id="KW-0813">Transport</keyword>
<evidence type="ECO:0000256" key="1">
    <source>
        <dbReference type="ARBA" id="ARBA00022448"/>
    </source>
</evidence>
<dbReference type="Gene3D" id="1.10.3820.10">
    <property type="entry name" value="Di-heme elbow motif domain"/>
    <property type="match status" value="1"/>
</dbReference>
<evidence type="ECO:0000313" key="11">
    <source>
        <dbReference type="Proteomes" id="UP000002710"/>
    </source>
</evidence>
<dbReference type="SUPFAM" id="SSF46626">
    <property type="entry name" value="Cytochrome c"/>
    <property type="match status" value="1"/>
</dbReference>
<feature type="chain" id="PRO_5004219892" evidence="8">
    <location>
        <begin position="35"/>
        <end position="559"/>
    </location>
</feature>
<dbReference type="STRING" id="207559.Dde_0561"/>
<evidence type="ECO:0000256" key="8">
    <source>
        <dbReference type="SAM" id="SignalP"/>
    </source>
</evidence>
<dbReference type="Proteomes" id="UP000002710">
    <property type="component" value="Chromosome"/>
</dbReference>
<dbReference type="SUPFAM" id="SSF48695">
    <property type="entry name" value="Multiheme cytochromes"/>
    <property type="match status" value="1"/>
</dbReference>
<keyword evidence="5" id="KW-0249">Electron transport</keyword>
<protein>
    <submittedName>
        <fullName evidence="10">Cytochrome c family protein</fullName>
    </submittedName>
</protein>
<dbReference type="PANTHER" id="PTHR35038">
    <property type="entry name" value="DISSIMILATORY SULFITE REDUCTASE SIRA"/>
    <property type="match status" value="1"/>
</dbReference>
<dbReference type="Pfam" id="PF22113">
    <property type="entry name" value="Mtrc-MtrF_II-IV_dom"/>
    <property type="match status" value="1"/>
</dbReference>
<dbReference type="InterPro" id="IPR009056">
    <property type="entry name" value="Cyt_c-like_dom"/>
</dbReference>
<dbReference type="KEGG" id="dde:Dde_0561"/>
<evidence type="ECO:0000256" key="6">
    <source>
        <dbReference type="ARBA" id="ARBA00023004"/>
    </source>
</evidence>
<sequence length="559" mass="60003">MDSRYGLCVRGGLCRAAVRALLLVAVLCVTPVLAADGKTLYGQHCGVCHSVGGENDIMPLTAHYPLIGMDAKISGFGRLSAAMPPFSGTVEERMLVAAYIVNELHGGAVENIPVKPAELTLEIPPFNPDKDEYVLLAWNNLGMHCISDSYSEWVLLPPANDIWAQLIRRGERPSVVTQGVILSYSVEAGFEKPAERSTFWQYAESLFGVRPPDNVGLSGNGMQGVMKLHADLKSFEAALIPVEPYPAQGGYNPYPVFTVQARDVATGRLLAETKTVAPTSTEMGCRNCHGGPWKHESIAGISQETGRNVLKAHDRLSGSELAALADKGKPQLCQICHPDPVLNAKGDPALLNLPAAIHGFHANYLTGRGSEACAYCHPNNPQGPTRCLRGVHATAGIGCVKCHGYMEDHAISLLKKEQEAGKAGAARLMEHYGPRMVAGTADVAARTPWLQEPDCATCHKDYRNRPVAEQANAFNVWTAGGAELYRNRPDAMGAVMCIACHNSPHASYPAVNAYGRDRDNIGPMQYQNAPGPVGAGGNCAVCHTRMMQTDAHHMGRTDG</sequence>
<proteinExistence type="predicted"/>
<evidence type="ECO:0000256" key="5">
    <source>
        <dbReference type="ARBA" id="ARBA00022982"/>
    </source>
</evidence>
<accession>Q315N4</accession>
<keyword evidence="4 8" id="KW-0732">Signal</keyword>
<keyword evidence="11" id="KW-1185">Reference proteome</keyword>
<dbReference type="GO" id="GO:0020037">
    <property type="term" value="F:heme binding"/>
    <property type="evidence" value="ECO:0007669"/>
    <property type="project" value="InterPro"/>
</dbReference>
<dbReference type="GO" id="GO:0009055">
    <property type="term" value="F:electron transfer activity"/>
    <property type="evidence" value="ECO:0007669"/>
    <property type="project" value="InterPro"/>
</dbReference>
<reference evidence="10 11" key="1">
    <citation type="journal article" date="2011" name="J. Bacteriol.">
        <title>Complete genome sequence and updated annotation of Desulfovibrio alaskensis G20.</title>
        <authorList>
            <person name="Hauser L.J."/>
            <person name="Land M.L."/>
            <person name="Brown S.D."/>
            <person name="Larimer F."/>
            <person name="Keller K.L."/>
            <person name="Rapp-Giles B.J."/>
            <person name="Price M.N."/>
            <person name="Lin M."/>
            <person name="Bruce D.C."/>
            <person name="Detter J.C."/>
            <person name="Tapia R."/>
            <person name="Han C.S."/>
            <person name="Goodwin L.A."/>
            <person name="Cheng J.F."/>
            <person name="Pitluck S."/>
            <person name="Copeland A."/>
            <person name="Lucas S."/>
            <person name="Nolan M."/>
            <person name="Lapidus A.L."/>
            <person name="Palumbo A.V."/>
            <person name="Wall J.D."/>
        </authorList>
    </citation>
    <scope>NUCLEOTIDE SEQUENCE [LARGE SCALE GENOMIC DNA]</scope>
    <source>
        <strain evidence="11">ATCC BAA 1058 / DSM 17464 / G20</strain>
    </source>
</reference>
<dbReference type="GO" id="GO:0046872">
    <property type="term" value="F:metal ion binding"/>
    <property type="evidence" value="ECO:0007669"/>
    <property type="project" value="UniProtKB-KW"/>
</dbReference>
<dbReference type="InterPro" id="IPR036280">
    <property type="entry name" value="Multihaem_cyt_sf"/>
</dbReference>
<evidence type="ECO:0000259" key="9">
    <source>
        <dbReference type="PROSITE" id="PS51007"/>
    </source>
</evidence>
<dbReference type="InterPro" id="IPR054337">
    <property type="entry name" value="Mtrc-MtrF-like_dom_II/IV"/>
</dbReference>
<feature type="domain" description="Cytochrome c" evidence="9">
    <location>
        <begin position="32"/>
        <end position="207"/>
    </location>
</feature>
<feature type="signal peptide" evidence="8">
    <location>
        <begin position="1"/>
        <end position="34"/>
    </location>
</feature>
<keyword evidence="3 7" id="KW-0479">Metal-binding</keyword>
<dbReference type="InterPro" id="IPR051829">
    <property type="entry name" value="Multiheme_Cytochr_ET"/>
</dbReference>
<dbReference type="eggNOG" id="COG2010">
    <property type="taxonomic scope" value="Bacteria"/>
</dbReference>
<dbReference type="EMBL" id="CP000112">
    <property type="protein sequence ID" value="ABB37362.1"/>
    <property type="molecule type" value="Genomic_DNA"/>
</dbReference>
<evidence type="ECO:0000256" key="2">
    <source>
        <dbReference type="ARBA" id="ARBA00022617"/>
    </source>
</evidence>